<dbReference type="InterPro" id="IPR000906">
    <property type="entry name" value="ZU5_dom"/>
</dbReference>
<proteinExistence type="predicted"/>
<accession>A0ABD6F389</accession>
<dbReference type="Gene3D" id="2.60.220.30">
    <property type="match status" value="1"/>
</dbReference>
<reference evidence="2 3" key="1">
    <citation type="submission" date="2024-08" db="EMBL/GenBank/DDBJ databases">
        <title>Gnathostoma spinigerum genome.</title>
        <authorList>
            <person name="Gonzalez-Bertolin B."/>
            <person name="Monzon S."/>
            <person name="Zaballos A."/>
            <person name="Jimenez P."/>
            <person name="Dekumyoy P."/>
            <person name="Varona S."/>
            <person name="Cuesta I."/>
            <person name="Sumanam S."/>
            <person name="Adisakwattana P."/>
            <person name="Gasser R.B."/>
            <person name="Hernandez-Gonzalez A."/>
            <person name="Young N.D."/>
            <person name="Perteguer M.J."/>
        </authorList>
    </citation>
    <scope>NUCLEOTIDE SEQUENCE [LARGE SCALE GENOMIC DNA]</scope>
    <source>
        <strain evidence="2">AL3</strain>
        <tissue evidence="2">Liver</tissue>
    </source>
</reference>
<sequence>MCGPQNLHFDVPVELRLPHSASNNGENWSFALKSGTGNEWNRTTLDNDTSSLVTDKYVSVKIDHF</sequence>
<gene>
    <name evidence="2" type="ORF">AB6A40_011277</name>
</gene>
<protein>
    <recommendedName>
        <fullName evidence="1">ZU5 domain-containing protein</fullName>
    </recommendedName>
</protein>
<dbReference type="EMBL" id="JBGFUD010018789">
    <property type="protein sequence ID" value="MFH4984568.1"/>
    <property type="molecule type" value="Genomic_DNA"/>
</dbReference>
<dbReference type="Proteomes" id="UP001608902">
    <property type="component" value="Unassembled WGS sequence"/>
</dbReference>
<evidence type="ECO:0000313" key="2">
    <source>
        <dbReference type="EMBL" id="MFH4984568.1"/>
    </source>
</evidence>
<comment type="caution">
    <text evidence="2">The sequence shown here is derived from an EMBL/GenBank/DDBJ whole genome shotgun (WGS) entry which is preliminary data.</text>
</comment>
<keyword evidence="3" id="KW-1185">Reference proteome</keyword>
<dbReference type="Pfam" id="PF00791">
    <property type="entry name" value="ZU5"/>
    <property type="match status" value="1"/>
</dbReference>
<dbReference type="AlphaFoldDB" id="A0ABD6F389"/>
<evidence type="ECO:0000313" key="3">
    <source>
        <dbReference type="Proteomes" id="UP001608902"/>
    </source>
</evidence>
<organism evidence="2 3">
    <name type="scientific">Gnathostoma spinigerum</name>
    <dbReference type="NCBI Taxonomy" id="75299"/>
    <lineage>
        <taxon>Eukaryota</taxon>
        <taxon>Metazoa</taxon>
        <taxon>Ecdysozoa</taxon>
        <taxon>Nematoda</taxon>
        <taxon>Chromadorea</taxon>
        <taxon>Rhabditida</taxon>
        <taxon>Spirurina</taxon>
        <taxon>Gnathostomatomorpha</taxon>
        <taxon>Gnathostomatoidea</taxon>
        <taxon>Gnathostomatidae</taxon>
        <taxon>Gnathostoma</taxon>
    </lineage>
</organism>
<name>A0ABD6F389_9BILA</name>
<evidence type="ECO:0000259" key="1">
    <source>
        <dbReference type="Pfam" id="PF00791"/>
    </source>
</evidence>
<feature type="domain" description="ZU5" evidence="1">
    <location>
        <begin position="1"/>
        <end position="34"/>
    </location>
</feature>